<evidence type="ECO:0000313" key="2">
    <source>
        <dbReference type="Proteomes" id="UP001596447"/>
    </source>
</evidence>
<organism evidence="1 2">
    <name type="scientific">Halospeciosus flavus</name>
    <dbReference type="NCBI Taxonomy" id="3032283"/>
    <lineage>
        <taxon>Archaea</taxon>
        <taxon>Methanobacteriati</taxon>
        <taxon>Methanobacteriota</taxon>
        <taxon>Stenosarchaea group</taxon>
        <taxon>Halobacteria</taxon>
        <taxon>Halobacteriales</taxon>
        <taxon>Halobacteriaceae</taxon>
        <taxon>Halospeciosus</taxon>
    </lineage>
</organism>
<evidence type="ECO:0000313" key="1">
    <source>
        <dbReference type="EMBL" id="MFC7199435.1"/>
    </source>
</evidence>
<protein>
    <submittedName>
        <fullName evidence="1">Uncharacterized protein</fullName>
    </submittedName>
</protein>
<reference evidence="1 2" key="1">
    <citation type="journal article" date="2019" name="Int. J. Syst. Evol. Microbiol.">
        <title>The Global Catalogue of Microorganisms (GCM) 10K type strain sequencing project: providing services to taxonomists for standard genome sequencing and annotation.</title>
        <authorList>
            <consortium name="The Broad Institute Genomics Platform"/>
            <consortium name="The Broad Institute Genome Sequencing Center for Infectious Disease"/>
            <person name="Wu L."/>
            <person name="Ma J."/>
        </authorList>
    </citation>
    <scope>NUCLEOTIDE SEQUENCE [LARGE SCALE GENOMIC DNA]</scope>
    <source>
        <strain evidence="1 2">XZGYJ-43</strain>
    </source>
</reference>
<keyword evidence="2" id="KW-1185">Reference proteome</keyword>
<gene>
    <name evidence="1" type="ORF">ACFQJ9_08430</name>
</gene>
<sequence>MSRLLSWPARVLLLVAAGAVALLALLFGRGEGEPDLEPPF</sequence>
<dbReference type="AlphaFoldDB" id="A0ABD5Z360"/>
<dbReference type="Proteomes" id="UP001596447">
    <property type="component" value="Unassembled WGS sequence"/>
</dbReference>
<name>A0ABD5Z360_9EURY</name>
<accession>A0ABD5Z360</accession>
<comment type="caution">
    <text evidence="1">The sequence shown here is derived from an EMBL/GenBank/DDBJ whole genome shotgun (WGS) entry which is preliminary data.</text>
</comment>
<dbReference type="RefSeq" id="WP_279529367.1">
    <property type="nucleotide sequence ID" value="NZ_CP122312.1"/>
</dbReference>
<dbReference type="EMBL" id="JBHTAR010000011">
    <property type="protein sequence ID" value="MFC7199435.1"/>
    <property type="molecule type" value="Genomic_DNA"/>
</dbReference>
<proteinExistence type="predicted"/>